<dbReference type="EC" id="2.7.1.16" evidence="4"/>
<name>A0A380H262_9STAP</name>
<dbReference type="PANTHER" id="PTHR43435:SF4">
    <property type="entry name" value="FGGY CARBOHYDRATE KINASE DOMAIN-CONTAINING PROTEIN"/>
    <property type="match status" value="1"/>
</dbReference>
<dbReference type="EMBL" id="UHDZ01000001">
    <property type="protein sequence ID" value="SUM69127.1"/>
    <property type="molecule type" value="Genomic_DNA"/>
</dbReference>
<dbReference type="GO" id="GO:0019150">
    <property type="term" value="F:D-ribulokinase activity"/>
    <property type="evidence" value="ECO:0007669"/>
    <property type="project" value="TreeGrafter"/>
</dbReference>
<accession>A0A380H262</accession>
<dbReference type="Proteomes" id="UP000255425">
    <property type="component" value="Unassembled WGS sequence"/>
</dbReference>
<dbReference type="GO" id="GO:0008741">
    <property type="term" value="F:ribulokinase activity"/>
    <property type="evidence" value="ECO:0007669"/>
    <property type="project" value="UniProtKB-EC"/>
</dbReference>
<dbReference type="InterPro" id="IPR043129">
    <property type="entry name" value="ATPase_NBD"/>
</dbReference>
<dbReference type="AlphaFoldDB" id="A0A380H262"/>
<feature type="domain" description="Carbohydrate kinase FGGY N-terminal" evidence="3">
    <location>
        <begin position="3"/>
        <end position="105"/>
    </location>
</feature>
<keyword evidence="5" id="KW-1185">Reference proteome</keyword>
<dbReference type="InterPro" id="IPR018484">
    <property type="entry name" value="FGGY_N"/>
</dbReference>
<evidence type="ECO:0000259" key="3">
    <source>
        <dbReference type="Pfam" id="PF00370"/>
    </source>
</evidence>
<dbReference type="PANTHER" id="PTHR43435">
    <property type="entry name" value="RIBULOKINASE"/>
    <property type="match status" value="1"/>
</dbReference>
<sequence>MSYSIGIDFGIASGRVILVDTSNGRIISSYEEHYAYGTYSESLYGKPLPHHYFLQNADDYLHILEHGVHHVLENSPVNKQDVVGIGVDFTSCTIVFLDEYFQPLHRQKN</sequence>
<organism evidence="4 5">
    <name type="scientific">Staphylococcus saccharolyticus</name>
    <dbReference type="NCBI Taxonomy" id="33028"/>
    <lineage>
        <taxon>Bacteria</taxon>
        <taxon>Bacillati</taxon>
        <taxon>Bacillota</taxon>
        <taxon>Bacilli</taxon>
        <taxon>Bacillales</taxon>
        <taxon>Staphylococcaceae</taxon>
        <taxon>Staphylococcus</taxon>
    </lineage>
</organism>
<reference evidence="4 5" key="1">
    <citation type="submission" date="2018-06" db="EMBL/GenBank/DDBJ databases">
        <authorList>
            <consortium name="Pathogen Informatics"/>
            <person name="Doyle S."/>
        </authorList>
    </citation>
    <scope>NUCLEOTIDE SEQUENCE [LARGE SCALE GENOMIC DNA]</scope>
    <source>
        <strain evidence="4 5">NCTC11807</strain>
    </source>
</reference>
<gene>
    <name evidence="4" type="primary">araB_2</name>
    <name evidence="4" type="ORF">NCTC11807_00727</name>
</gene>
<keyword evidence="1 4" id="KW-0808">Transferase</keyword>
<evidence type="ECO:0000313" key="4">
    <source>
        <dbReference type="EMBL" id="SUM69127.1"/>
    </source>
</evidence>
<keyword evidence="2 4" id="KW-0418">Kinase</keyword>
<protein>
    <submittedName>
        <fullName evidence="4">Ribulokinase</fullName>
        <ecNumber evidence="4">2.7.1.16</ecNumber>
    </submittedName>
</protein>
<dbReference type="GO" id="GO:0019321">
    <property type="term" value="P:pentose metabolic process"/>
    <property type="evidence" value="ECO:0007669"/>
    <property type="project" value="TreeGrafter"/>
</dbReference>
<evidence type="ECO:0000256" key="2">
    <source>
        <dbReference type="ARBA" id="ARBA00022777"/>
    </source>
</evidence>
<dbReference type="Pfam" id="PF00370">
    <property type="entry name" value="FGGY_N"/>
    <property type="match status" value="1"/>
</dbReference>
<dbReference type="GO" id="GO:0005737">
    <property type="term" value="C:cytoplasm"/>
    <property type="evidence" value="ECO:0007669"/>
    <property type="project" value="TreeGrafter"/>
</dbReference>
<dbReference type="SUPFAM" id="SSF53067">
    <property type="entry name" value="Actin-like ATPase domain"/>
    <property type="match status" value="1"/>
</dbReference>
<proteinExistence type="predicted"/>
<dbReference type="Gene3D" id="3.30.420.40">
    <property type="match status" value="1"/>
</dbReference>
<evidence type="ECO:0000313" key="5">
    <source>
        <dbReference type="Proteomes" id="UP000255425"/>
    </source>
</evidence>
<evidence type="ECO:0000256" key="1">
    <source>
        <dbReference type="ARBA" id="ARBA00022679"/>
    </source>
</evidence>